<evidence type="ECO:0000256" key="2">
    <source>
        <dbReference type="ARBA" id="ARBA00022448"/>
    </source>
</evidence>
<evidence type="ECO:0000256" key="5">
    <source>
        <dbReference type="ARBA" id="ARBA00022683"/>
    </source>
</evidence>
<dbReference type="GO" id="GO:0009401">
    <property type="term" value="P:phosphoenolpyruvate-dependent sugar phosphotransferase system"/>
    <property type="evidence" value="ECO:0007669"/>
    <property type="project" value="UniProtKB-KW"/>
</dbReference>
<evidence type="ECO:0000259" key="7">
    <source>
        <dbReference type="PROSITE" id="PS51093"/>
    </source>
</evidence>
<gene>
    <name evidence="8" type="ORF">LJ207_06770</name>
</gene>
<dbReference type="InterPro" id="IPR011055">
    <property type="entry name" value="Dup_hybrid_motif"/>
</dbReference>
<dbReference type="PANTHER" id="PTHR45008">
    <property type="entry name" value="PTS SYSTEM GLUCOSE-SPECIFIC EIIA COMPONENT"/>
    <property type="match status" value="1"/>
</dbReference>
<dbReference type="PANTHER" id="PTHR45008:SF1">
    <property type="entry name" value="PTS SYSTEM GLUCOSE-SPECIFIC EIIA COMPONENT"/>
    <property type="match status" value="1"/>
</dbReference>
<dbReference type="NCBIfam" id="TIGR00830">
    <property type="entry name" value="PTBA"/>
    <property type="match status" value="1"/>
</dbReference>
<dbReference type="RefSeq" id="WP_229345437.1">
    <property type="nucleotide sequence ID" value="NZ_JAJFAT010000008.1"/>
</dbReference>
<dbReference type="Proteomes" id="UP001199296">
    <property type="component" value="Unassembled WGS sequence"/>
</dbReference>
<dbReference type="InterPro" id="IPR001127">
    <property type="entry name" value="PTS_EIIA_1_perm"/>
</dbReference>
<dbReference type="PROSITE" id="PS00371">
    <property type="entry name" value="PTS_EIIA_TYPE_1_HIS"/>
    <property type="match status" value="1"/>
</dbReference>
<evidence type="ECO:0000256" key="6">
    <source>
        <dbReference type="ARBA" id="ARBA00022777"/>
    </source>
</evidence>
<organism evidence="8 9">
    <name type="scientific">Halanaerobium polyolivorans</name>
    <dbReference type="NCBI Taxonomy" id="2886943"/>
    <lineage>
        <taxon>Bacteria</taxon>
        <taxon>Bacillati</taxon>
        <taxon>Bacillota</taxon>
        <taxon>Clostridia</taxon>
        <taxon>Halanaerobiales</taxon>
        <taxon>Halanaerobiaceae</taxon>
        <taxon>Halanaerobium</taxon>
    </lineage>
</organism>
<dbReference type="Gene3D" id="2.70.70.10">
    <property type="entry name" value="Glucose Permease (Domain IIA)"/>
    <property type="match status" value="1"/>
</dbReference>
<dbReference type="PROSITE" id="PS51093">
    <property type="entry name" value="PTS_EIIA_TYPE_1"/>
    <property type="match status" value="1"/>
</dbReference>
<dbReference type="AlphaFoldDB" id="A0AAW4WZ01"/>
<dbReference type="GO" id="GO:0016301">
    <property type="term" value="F:kinase activity"/>
    <property type="evidence" value="ECO:0007669"/>
    <property type="project" value="UniProtKB-KW"/>
</dbReference>
<keyword evidence="6" id="KW-0418">Kinase</keyword>
<comment type="subcellular location">
    <subcellularLocation>
        <location evidence="1">Cytoplasm</location>
    </subcellularLocation>
</comment>
<dbReference type="Pfam" id="PF00358">
    <property type="entry name" value="PTS_EIIA_1"/>
    <property type="match status" value="1"/>
</dbReference>
<keyword evidence="9" id="KW-1185">Reference proteome</keyword>
<dbReference type="InterPro" id="IPR050890">
    <property type="entry name" value="PTS_EIIA_component"/>
</dbReference>
<keyword evidence="2" id="KW-0813">Transport</keyword>
<evidence type="ECO:0000313" key="9">
    <source>
        <dbReference type="Proteomes" id="UP001199296"/>
    </source>
</evidence>
<name>A0AAW4WZ01_9FIRM</name>
<accession>A0AAW4WZ01</accession>
<proteinExistence type="predicted"/>
<evidence type="ECO:0000256" key="4">
    <source>
        <dbReference type="ARBA" id="ARBA00022679"/>
    </source>
</evidence>
<evidence type="ECO:0000256" key="1">
    <source>
        <dbReference type="ARBA" id="ARBA00004496"/>
    </source>
</evidence>
<reference evidence="8 9" key="1">
    <citation type="submission" date="2021-10" db="EMBL/GenBank/DDBJ databases">
        <authorList>
            <person name="Grouzdev D.S."/>
            <person name="Pantiukh K.S."/>
            <person name="Krutkina M.S."/>
        </authorList>
    </citation>
    <scope>NUCLEOTIDE SEQUENCE [LARGE SCALE GENOMIC DNA]</scope>
    <source>
        <strain evidence="8 9">Z-7514</strain>
    </source>
</reference>
<evidence type="ECO:0000256" key="3">
    <source>
        <dbReference type="ARBA" id="ARBA00022597"/>
    </source>
</evidence>
<feature type="domain" description="PTS EIIA type-1" evidence="7">
    <location>
        <begin position="28"/>
        <end position="132"/>
    </location>
</feature>
<protein>
    <submittedName>
        <fullName evidence="8">PTS glucose transporter subunit IIA</fullName>
    </submittedName>
</protein>
<evidence type="ECO:0000313" key="8">
    <source>
        <dbReference type="EMBL" id="MCC3145022.1"/>
    </source>
</evidence>
<dbReference type="FunFam" id="2.70.70.10:FF:000001">
    <property type="entry name" value="PTS system glucose-specific IIA component"/>
    <property type="match status" value="1"/>
</dbReference>
<dbReference type="GO" id="GO:0005737">
    <property type="term" value="C:cytoplasm"/>
    <property type="evidence" value="ECO:0007669"/>
    <property type="project" value="UniProtKB-SubCell"/>
</dbReference>
<dbReference type="EMBL" id="JAJFAT010000008">
    <property type="protein sequence ID" value="MCC3145022.1"/>
    <property type="molecule type" value="Genomic_DNA"/>
</dbReference>
<dbReference type="SUPFAM" id="SSF51261">
    <property type="entry name" value="Duplicated hybrid motif"/>
    <property type="match status" value="1"/>
</dbReference>
<keyword evidence="5" id="KW-0598">Phosphotransferase system</keyword>
<keyword evidence="3 8" id="KW-0762">Sugar transport</keyword>
<comment type="caution">
    <text evidence="8">The sequence shown here is derived from an EMBL/GenBank/DDBJ whole genome shotgun (WGS) entry which is preliminary data.</text>
</comment>
<keyword evidence="4" id="KW-0808">Transferase</keyword>
<sequence length="159" mass="17556">MLDIFKKKTEYLAAPFSGKVIKLQDLSDETFAKKILGDGIAVEPEDKVLKSPCAGEVVQVFTTGHALGIQTDLGLEILIHIGINTIRLNGKGFSKKIKNGDKLEVGTPLIEIDLDYIKKNADGIFTPIVITNMDKVKNIKFLKSGWVESGEKLLEVEHY</sequence>